<dbReference type="Pfam" id="PF13419">
    <property type="entry name" value="HAD_2"/>
    <property type="match status" value="1"/>
</dbReference>
<dbReference type="SFLD" id="SFLDG01129">
    <property type="entry name" value="C1.5:_HAD__Beta-PGM__Phosphata"/>
    <property type="match status" value="1"/>
</dbReference>
<proteinExistence type="predicted"/>
<reference evidence="1" key="1">
    <citation type="journal article" date="2021" name="PeerJ">
        <title>Extensive microbial diversity within the chicken gut microbiome revealed by metagenomics and culture.</title>
        <authorList>
            <person name="Gilroy R."/>
            <person name="Ravi A."/>
            <person name="Getino M."/>
            <person name="Pursley I."/>
            <person name="Horton D.L."/>
            <person name="Alikhan N.F."/>
            <person name="Baker D."/>
            <person name="Gharbi K."/>
            <person name="Hall N."/>
            <person name="Watson M."/>
            <person name="Adriaenssens E.M."/>
            <person name="Foster-Nyarko E."/>
            <person name="Jarju S."/>
            <person name="Secka A."/>
            <person name="Antonio M."/>
            <person name="Oren A."/>
            <person name="Chaudhuri R.R."/>
            <person name="La Ragione R."/>
            <person name="Hildebrand F."/>
            <person name="Pallen M.J."/>
        </authorList>
    </citation>
    <scope>NUCLEOTIDE SEQUENCE</scope>
    <source>
        <strain evidence="1">ChiBcec18-1249</strain>
    </source>
</reference>
<dbReference type="AlphaFoldDB" id="A0A9D2LGF6"/>
<dbReference type="SUPFAM" id="SSF56784">
    <property type="entry name" value="HAD-like"/>
    <property type="match status" value="1"/>
</dbReference>
<dbReference type="InterPro" id="IPR036412">
    <property type="entry name" value="HAD-like_sf"/>
</dbReference>
<dbReference type="InterPro" id="IPR041492">
    <property type="entry name" value="HAD_2"/>
</dbReference>
<protein>
    <submittedName>
        <fullName evidence="1">HAD family phosphatase</fullName>
    </submittedName>
</protein>
<accession>A0A9D2LGF6</accession>
<dbReference type="Gene3D" id="3.40.50.1000">
    <property type="entry name" value="HAD superfamily/HAD-like"/>
    <property type="match status" value="1"/>
</dbReference>
<dbReference type="Proteomes" id="UP000823824">
    <property type="component" value="Unassembled WGS sequence"/>
</dbReference>
<organism evidence="1 2">
    <name type="scientific">Candidatus Oscillibacter excrementigallinarum</name>
    <dbReference type="NCBI Taxonomy" id="2838716"/>
    <lineage>
        <taxon>Bacteria</taxon>
        <taxon>Bacillati</taxon>
        <taxon>Bacillota</taxon>
        <taxon>Clostridia</taxon>
        <taxon>Eubacteriales</taxon>
        <taxon>Oscillospiraceae</taxon>
        <taxon>Oscillibacter</taxon>
    </lineage>
</organism>
<dbReference type="GO" id="GO:0016791">
    <property type="term" value="F:phosphatase activity"/>
    <property type="evidence" value="ECO:0007669"/>
    <property type="project" value="TreeGrafter"/>
</dbReference>
<dbReference type="PANTHER" id="PTHR18901:SF38">
    <property type="entry name" value="PSEUDOURIDINE-5'-PHOSPHATASE"/>
    <property type="match status" value="1"/>
</dbReference>
<evidence type="ECO:0000313" key="2">
    <source>
        <dbReference type="Proteomes" id="UP000823824"/>
    </source>
</evidence>
<evidence type="ECO:0000313" key="1">
    <source>
        <dbReference type="EMBL" id="HJB12178.1"/>
    </source>
</evidence>
<dbReference type="PANTHER" id="PTHR18901">
    <property type="entry name" value="2-DEOXYGLUCOSE-6-PHOSPHATE PHOSPHATASE 2"/>
    <property type="match status" value="1"/>
</dbReference>
<dbReference type="NCBIfam" id="TIGR01509">
    <property type="entry name" value="HAD-SF-IA-v3"/>
    <property type="match status" value="1"/>
</dbReference>
<reference evidence="1" key="2">
    <citation type="submission" date="2021-04" db="EMBL/GenBank/DDBJ databases">
        <authorList>
            <person name="Gilroy R."/>
        </authorList>
    </citation>
    <scope>NUCLEOTIDE SEQUENCE</scope>
    <source>
        <strain evidence="1">ChiBcec18-1249</strain>
    </source>
</reference>
<comment type="caution">
    <text evidence="1">The sequence shown here is derived from an EMBL/GenBank/DDBJ whole genome shotgun (WGS) entry which is preliminary data.</text>
</comment>
<dbReference type="SFLD" id="SFLDS00003">
    <property type="entry name" value="Haloacid_Dehalogenase"/>
    <property type="match status" value="1"/>
</dbReference>
<dbReference type="EMBL" id="DWZJ01000005">
    <property type="protein sequence ID" value="HJB12178.1"/>
    <property type="molecule type" value="Genomic_DNA"/>
</dbReference>
<name>A0A9D2LGF6_9FIRM</name>
<dbReference type="Gene3D" id="1.10.150.240">
    <property type="entry name" value="Putative phosphatase, domain 2"/>
    <property type="match status" value="1"/>
</dbReference>
<dbReference type="InterPro" id="IPR023214">
    <property type="entry name" value="HAD_sf"/>
</dbReference>
<dbReference type="InterPro" id="IPR023198">
    <property type="entry name" value="PGP-like_dom2"/>
</dbReference>
<dbReference type="InterPro" id="IPR006439">
    <property type="entry name" value="HAD-SF_hydro_IA"/>
</dbReference>
<gene>
    <name evidence="1" type="ORF">H9787_00540</name>
</gene>
<sequence>MLLFDMDGTLIDSNGVWKDVDREFLARRGLPYTHAYYEGVAHTILPLAAKFTKAYCHLDESCEDIIAEWMEMAKDAYAHVTVKPGVRAYLKQCRAEGRRMAVVTSSVPEHCRTALTNLDLMKYFEGVTLAHDLGLEKKDPALWRAAAQRYNVAPEDCTVFDDSLSACRGARAAGMRVVGVHDSFFAQDEAAMRGFCDVYIRSFEELLLPPRREARP</sequence>
<dbReference type="CDD" id="cd07505">
    <property type="entry name" value="HAD_BPGM-like"/>
    <property type="match status" value="1"/>
</dbReference>